<organism evidence="4">
    <name type="scientific">Phytophthora nicotianae</name>
    <name type="common">Potato buckeye rot agent</name>
    <name type="synonym">Phytophthora parasitica</name>
    <dbReference type="NCBI Taxonomy" id="4792"/>
    <lineage>
        <taxon>Eukaryota</taxon>
        <taxon>Sar</taxon>
        <taxon>Stramenopiles</taxon>
        <taxon>Oomycota</taxon>
        <taxon>Peronosporomycetes</taxon>
        <taxon>Peronosporales</taxon>
        <taxon>Peronosporaceae</taxon>
        <taxon>Phytophthora</taxon>
    </lineage>
</organism>
<sequence length="136" mass="14805">MDDQGGGRAASAASKISATSTSATVDSRRAELSRLFIVCGRDRKVNELRALFSTCGAIKHLHLTLDRSKTSRGFAFLQYEDPANAAAAIDKLDHMKLEDEHILKVTVAKERPVGGNGKLKRDQHARQDLDDQTEGG</sequence>
<dbReference type="PANTHER" id="PTHR48034">
    <property type="entry name" value="TRANSFORMER-2 SEX-DETERMINING PROTEIN-RELATED"/>
    <property type="match status" value="1"/>
</dbReference>
<dbReference type="SMART" id="SM00360">
    <property type="entry name" value="RRM"/>
    <property type="match status" value="1"/>
</dbReference>
<dbReference type="Pfam" id="PF00076">
    <property type="entry name" value="RRM_1"/>
    <property type="match status" value="1"/>
</dbReference>
<dbReference type="PROSITE" id="PS50102">
    <property type="entry name" value="RRM"/>
    <property type="match status" value="1"/>
</dbReference>
<protein>
    <recommendedName>
        <fullName evidence="3">RRM domain-containing protein</fullName>
    </recommendedName>
</protein>
<dbReference type="EMBL" id="KI678712">
    <property type="protein sequence ID" value="ETL97492.1"/>
    <property type="molecule type" value="Genomic_DNA"/>
</dbReference>
<feature type="non-terminal residue" evidence="4">
    <location>
        <position position="136"/>
    </location>
</feature>
<dbReference type="OrthoDB" id="439808at2759"/>
<dbReference type="Gene3D" id="3.30.70.330">
    <property type="match status" value="1"/>
</dbReference>
<evidence type="ECO:0000256" key="1">
    <source>
        <dbReference type="PROSITE-ProRule" id="PRU00176"/>
    </source>
</evidence>
<dbReference type="InterPro" id="IPR012677">
    <property type="entry name" value="Nucleotide-bd_a/b_plait_sf"/>
</dbReference>
<feature type="compositionally biased region" description="Basic and acidic residues" evidence="2">
    <location>
        <begin position="119"/>
        <end position="129"/>
    </location>
</feature>
<keyword evidence="1" id="KW-0694">RNA-binding</keyword>
<dbReference type="InterPro" id="IPR035979">
    <property type="entry name" value="RBD_domain_sf"/>
</dbReference>
<dbReference type="SUPFAM" id="SSF54928">
    <property type="entry name" value="RNA-binding domain, RBD"/>
    <property type="match status" value="1"/>
</dbReference>
<dbReference type="Proteomes" id="UP000054423">
    <property type="component" value="Unassembled WGS sequence"/>
</dbReference>
<gene>
    <name evidence="4" type="ORF">L917_05255</name>
</gene>
<dbReference type="GO" id="GO:0003723">
    <property type="term" value="F:RNA binding"/>
    <property type="evidence" value="ECO:0007669"/>
    <property type="project" value="UniProtKB-UniRule"/>
</dbReference>
<evidence type="ECO:0000259" key="3">
    <source>
        <dbReference type="PROSITE" id="PS50102"/>
    </source>
</evidence>
<dbReference type="InterPro" id="IPR000504">
    <property type="entry name" value="RRM_dom"/>
</dbReference>
<proteinExistence type="predicted"/>
<dbReference type="InterPro" id="IPR050441">
    <property type="entry name" value="RBM"/>
</dbReference>
<dbReference type="AlphaFoldDB" id="W2LJ64"/>
<feature type="domain" description="RRM" evidence="3">
    <location>
        <begin position="28"/>
        <end position="110"/>
    </location>
</feature>
<dbReference type="VEuPathDB" id="FungiDB:PPTG_19760"/>
<dbReference type="CDD" id="cd00590">
    <property type="entry name" value="RRM_SF"/>
    <property type="match status" value="1"/>
</dbReference>
<feature type="region of interest" description="Disordered" evidence="2">
    <location>
        <begin position="113"/>
        <end position="136"/>
    </location>
</feature>
<reference evidence="4" key="1">
    <citation type="submission" date="2013-11" db="EMBL/GenBank/DDBJ databases">
        <title>The Genome Sequence of Phytophthora parasitica CHvinca01.</title>
        <authorList>
            <consortium name="The Broad Institute Genomics Platform"/>
            <person name="Russ C."/>
            <person name="Tyler B."/>
            <person name="Panabieres F."/>
            <person name="Shan W."/>
            <person name="Tripathy S."/>
            <person name="Grunwald N."/>
            <person name="Machado M."/>
            <person name="Johnson C.S."/>
            <person name="Arredondo F."/>
            <person name="Hong C."/>
            <person name="Coffey M."/>
            <person name="Young S.K."/>
            <person name="Zeng Q."/>
            <person name="Gargeya S."/>
            <person name="Fitzgerald M."/>
            <person name="Abouelleil A."/>
            <person name="Alvarado L."/>
            <person name="Chapman S.B."/>
            <person name="Gainer-Dewar J."/>
            <person name="Goldberg J."/>
            <person name="Griggs A."/>
            <person name="Gujja S."/>
            <person name="Hansen M."/>
            <person name="Howarth C."/>
            <person name="Imamovic A."/>
            <person name="Ireland A."/>
            <person name="Larimer J."/>
            <person name="McCowan C."/>
            <person name="Murphy C."/>
            <person name="Pearson M."/>
            <person name="Poon T.W."/>
            <person name="Priest M."/>
            <person name="Roberts A."/>
            <person name="Saif S."/>
            <person name="Shea T."/>
            <person name="Sykes S."/>
            <person name="Wortman J."/>
            <person name="Nusbaum C."/>
            <person name="Birren B."/>
        </authorList>
    </citation>
    <scope>NUCLEOTIDE SEQUENCE [LARGE SCALE GENOMIC DNA]</scope>
    <source>
        <strain evidence="4">CHvinca01</strain>
    </source>
</reference>
<evidence type="ECO:0000256" key="2">
    <source>
        <dbReference type="SAM" id="MobiDB-lite"/>
    </source>
</evidence>
<accession>W2LJ64</accession>
<name>W2LJ64_PHYNI</name>
<evidence type="ECO:0000313" key="4">
    <source>
        <dbReference type="EMBL" id="ETL97492.1"/>
    </source>
</evidence>